<dbReference type="Gene3D" id="3.10.129.10">
    <property type="entry name" value="Hotdog Thioesterase"/>
    <property type="match status" value="1"/>
</dbReference>
<comment type="catalytic activity">
    <reaction evidence="7">
        <text>a medium-chain fatty acyl-CoA + H2O = a medium-chain fatty acid + CoA + H(+)</text>
        <dbReference type="Rhea" id="RHEA:68184"/>
        <dbReference type="ChEBI" id="CHEBI:15377"/>
        <dbReference type="ChEBI" id="CHEBI:15378"/>
        <dbReference type="ChEBI" id="CHEBI:57287"/>
        <dbReference type="ChEBI" id="CHEBI:59558"/>
        <dbReference type="ChEBI" id="CHEBI:90546"/>
    </reaction>
</comment>
<dbReference type="InterPro" id="IPR006683">
    <property type="entry name" value="Thioestr_dom"/>
</dbReference>
<feature type="domain" description="Thioesterase" evidence="8">
    <location>
        <begin position="48"/>
        <end position="119"/>
    </location>
</feature>
<dbReference type="CDD" id="cd03443">
    <property type="entry name" value="PaaI_thioesterase"/>
    <property type="match status" value="1"/>
</dbReference>
<dbReference type="AlphaFoldDB" id="A0A975GPJ4"/>
<dbReference type="SUPFAM" id="SSF54637">
    <property type="entry name" value="Thioesterase/thiol ester dehydrase-isomerase"/>
    <property type="match status" value="1"/>
</dbReference>
<dbReference type="InterPro" id="IPR003736">
    <property type="entry name" value="PAAI_dom"/>
</dbReference>
<name>A0A975GPJ4_9BACT</name>
<accession>A0A975GPJ4</accession>
<evidence type="ECO:0000256" key="6">
    <source>
        <dbReference type="ARBA" id="ARBA00040062"/>
    </source>
</evidence>
<evidence type="ECO:0000313" key="9">
    <source>
        <dbReference type="EMBL" id="QTA87973.1"/>
    </source>
</evidence>
<comment type="catalytic activity">
    <reaction evidence="2">
        <text>a fatty acyl-CoA + H2O = a fatty acid + CoA + H(+)</text>
        <dbReference type="Rhea" id="RHEA:16781"/>
        <dbReference type="ChEBI" id="CHEBI:15377"/>
        <dbReference type="ChEBI" id="CHEBI:15378"/>
        <dbReference type="ChEBI" id="CHEBI:28868"/>
        <dbReference type="ChEBI" id="CHEBI:57287"/>
        <dbReference type="ChEBI" id="CHEBI:77636"/>
        <dbReference type="EC" id="3.1.2.20"/>
    </reaction>
</comment>
<gene>
    <name evidence="9" type="ORF">dnm_040130</name>
</gene>
<dbReference type="GO" id="GO:0047617">
    <property type="term" value="F:fatty acyl-CoA hydrolase activity"/>
    <property type="evidence" value="ECO:0007669"/>
    <property type="project" value="UniProtKB-EC"/>
</dbReference>
<dbReference type="InterPro" id="IPR029069">
    <property type="entry name" value="HotDog_dom_sf"/>
</dbReference>
<comment type="similarity">
    <text evidence="4">Belongs to the YigI thioesterase family.</text>
</comment>
<dbReference type="PANTHER" id="PTHR43240:SF20">
    <property type="entry name" value="MEDIUM_LONG-CHAIN ACYL-COA THIOESTERASE YIGI"/>
    <property type="match status" value="1"/>
</dbReference>
<keyword evidence="10" id="KW-1185">Reference proteome</keyword>
<evidence type="ECO:0000256" key="5">
    <source>
        <dbReference type="ARBA" id="ARBA00038894"/>
    </source>
</evidence>
<evidence type="ECO:0000256" key="7">
    <source>
        <dbReference type="ARBA" id="ARBA00048062"/>
    </source>
</evidence>
<organism evidence="9 10">
    <name type="scientific">Desulfonema magnum</name>
    <dbReference type="NCBI Taxonomy" id="45655"/>
    <lineage>
        <taxon>Bacteria</taxon>
        <taxon>Pseudomonadati</taxon>
        <taxon>Thermodesulfobacteriota</taxon>
        <taxon>Desulfobacteria</taxon>
        <taxon>Desulfobacterales</taxon>
        <taxon>Desulfococcaceae</taxon>
        <taxon>Desulfonema</taxon>
    </lineage>
</organism>
<dbReference type="RefSeq" id="WP_207682950.1">
    <property type="nucleotide sequence ID" value="NZ_CP061800.1"/>
</dbReference>
<comment type="catalytic activity">
    <reaction evidence="3">
        <text>a long-chain fatty acyl-CoA + H2O = a long-chain fatty acid + CoA + H(+)</text>
        <dbReference type="Rhea" id="RHEA:67680"/>
        <dbReference type="ChEBI" id="CHEBI:15377"/>
        <dbReference type="ChEBI" id="CHEBI:15378"/>
        <dbReference type="ChEBI" id="CHEBI:57287"/>
        <dbReference type="ChEBI" id="CHEBI:57560"/>
        <dbReference type="ChEBI" id="CHEBI:83139"/>
    </reaction>
</comment>
<protein>
    <recommendedName>
        <fullName evidence="6">Medium/long-chain acyl-CoA thioesterase YigI</fullName>
        <ecNumber evidence="5">3.1.2.20</ecNumber>
    </recommendedName>
</protein>
<keyword evidence="1" id="KW-0378">Hydrolase</keyword>
<evidence type="ECO:0000256" key="2">
    <source>
        <dbReference type="ARBA" id="ARBA00035880"/>
    </source>
</evidence>
<sequence>MDKERIEFLKKDYIQGFPAYCGFEVDRVEYGIFETRLNIRQEHTQQDGFVHAGVIATMADHTGGYAAYTTVSENFRILTIEFKINYFKPAVGDVIVCRSEVINKGKKIIASESQVFSISQDQEKLVSKAMVTLMAVPVSAFT</sequence>
<proteinExistence type="inferred from homology"/>
<dbReference type="Proteomes" id="UP000663722">
    <property type="component" value="Chromosome"/>
</dbReference>
<evidence type="ECO:0000256" key="3">
    <source>
        <dbReference type="ARBA" id="ARBA00036002"/>
    </source>
</evidence>
<reference evidence="9" key="1">
    <citation type="journal article" date="2021" name="Microb. Physiol.">
        <title>Proteogenomic Insights into the Physiology of Marine, Sulfate-Reducing, Filamentous Desulfonema limicola and Desulfonema magnum.</title>
        <authorList>
            <person name="Schnaars V."/>
            <person name="Wohlbrand L."/>
            <person name="Scheve S."/>
            <person name="Hinrichs C."/>
            <person name="Reinhardt R."/>
            <person name="Rabus R."/>
        </authorList>
    </citation>
    <scope>NUCLEOTIDE SEQUENCE</scope>
    <source>
        <strain evidence="9">4be13</strain>
    </source>
</reference>
<dbReference type="KEGG" id="dmm:dnm_040130"/>
<evidence type="ECO:0000256" key="1">
    <source>
        <dbReference type="ARBA" id="ARBA00022801"/>
    </source>
</evidence>
<dbReference type="PANTHER" id="PTHR43240">
    <property type="entry name" value="1,4-DIHYDROXY-2-NAPHTHOYL-COA THIOESTERASE 1"/>
    <property type="match status" value="1"/>
</dbReference>
<dbReference type="EC" id="3.1.2.20" evidence="5"/>
<dbReference type="Pfam" id="PF03061">
    <property type="entry name" value="4HBT"/>
    <property type="match status" value="1"/>
</dbReference>
<dbReference type="EMBL" id="CP061800">
    <property type="protein sequence ID" value="QTA87973.1"/>
    <property type="molecule type" value="Genomic_DNA"/>
</dbReference>
<evidence type="ECO:0000313" key="10">
    <source>
        <dbReference type="Proteomes" id="UP000663722"/>
    </source>
</evidence>
<evidence type="ECO:0000256" key="4">
    <source>
        <dbReference type="ARBA" id="ARBA00038381"/>
    </source>
</evidence>
<dbReference type="NCBIfam" id="TIGR00369">
    <property type="entry name" value="unchar_dom_1"/>
    <property type="match status" value="1"/>
</dbReference>
<evidence type="ECO:0000259" key="8">
    <source>
        <dbReference type="Pfam" id="PF03061"/>
    </source>
</evidence>